<protein>
    <submittedName>
        <fullName evidence="1">Uncharacterized protein</fullName>
    </submittedName>
</protein>
<sequence>MSHTAFSSKSATGRTTASRLVSAALAGLVLVGTSVMPAAAGHFMSEAPAAAKPVRLPTLQTTTGFRRVSAVGQTKPPGAALDWRAGTTPGLDAQSHRLDQLITTTICSRC</sequence>
<dbReference type="EMBL" id="VZZK01000047">
    <property type="protein sequence ID" value="KAB1072710.1"/>
    <property type="molecule type" value="Genomic_DNA"/>
</dbReference>
<reference evidence="1 2" key="1">
    <citation type="submission" date="2019-09" db="EMBL/GenBank/DDBJ databases">
        <title>YIM 48816 draft genome.</title>
        <authorList>
            <person name="Jiang L."/>
        </authorList>
    </citation>
    <scope>NUCLEOTIDE SEQUENCE [LARGE SCALE GENOMIC DNA]</scope>
    <source>
        <strain evidence="1 2">YIM 48816</strain>
    </source>
</reference>
<dbReference type="RefSeq" id="WP_151004536.1">
    <property type="nucleotide sequence ID" value="NZ_BPQY01000263.1"/>
</dbReference>
<name>A0A6L3STQ0_9HYPH</name>
<evidence type="ECO:0000313" key="2">
    <source>
        <dbReference type="Proteomes" id="UP000474159"/>
    </source>
</evidence>
<accession>A0A6L3STQ0</accession>
<evidence type="ECO:0000313" key="1">
    <source>
        <dbReference type="EMBL" id="KAB1072710.1"/>
    </source>
</evidence>
<dbReference type="OrthoDB" id="8003191at2"/>
<comment type="caution">
    <text evidence="1">The sequence shown here is derived from an EMBL/GenBank/DDBJ whole genome shotgun (WGS) entry which is preliminary data.</text>
</comment>
<gene>
    <name evidence="1" type="ORF">F6X53_27905</name>
</gene>
<organism evidence="1 2">
    <name type="scientific">Methylobacterium soli</name>
    <dbReference type="NCBI Taxonomy" id="553447"/>
    <lineage>
        <taxon>Bacteria</taxon>
        <taxon>Pseudomonadati</taxon>
        <taxon>Pseudomonadota</taxon>
        <taxon>Alphaproteobacteria</taxon>
        <taxon>Hyphomicrobiales</taxon>
        <taxon>Methylobacteriaceae</taxon>
        <taxon>Methylobacterium</taxon>
    </lineage>
</organism>
<dbReference type="Proteomes" id="UP000474159">
    <property type="component" value="Unassembled WGS sequence"/>
</dbReference>
<proteinExistence type="predicted"/>
<dbReference type="AlphaFoldDB" id="A0A6L3STQ0"/>
<keyword evidence="2" id="KW-1185">Reference proteome</keyword>